<evidence type="ECO:0000313" key="3">
    <source>
        <dbReference type="Proteomes" id="UP000275348"/>
    </source>
</evidence>
<keyword evidence="3" id="KW-1185">Reference proteome</keyword>
<proteinExistence type="predicted"/>
<gene>
    <name evidence="2" type="ORF">EAH69_13550</name>
</gene>
<protein>
    <submittedName>
        <fullName evidence="2">Uncharacterized protein</fullName>
    </submittedName>
</protein>
<comment type="caution">
    <text evidence="2">The sequence shown here is derived from an EMBL/GenBank/DDBJ whole genome shotgun (WGS) entry which is preliminary data.</text>
</comment>
<feature type="region of interest" description="Disordered" evidence="1">
    <location>
        <begin position="38"/>
        <end position="63"/>
    </location>
</feature>
<dbReference type="AlphaFoldDB" id="A0A3L9LZV6"/>
<dbReference type="Proteomes" id="UP000275348">
    <property type="component" value="Unassembled WGS sequence"/>
</dbReference>
<organism evidence="2 3">
    <name type="scientific">Faecalibacter macacae</name>
    <dbReference type="NCBI Taxonomy" id="1859289"/>
    <lineage>
        <taxon>Bacteria</taxon>
        <taxon>Pseudomonadati</taxon>
        <taxon>Bacteroidota</taxon>
        <taxon>Flavobacteriia</taxon>
        <taxon>Flavobacteriales</taxon>
        <taxon>Weeksellaceae</taxon>
        <taxon>Faecalibacter</taxon>
    </lineage>
</organism>
<feature type="region of interest" description="Disordered" evidence="1">
    <location>
        <begin position="1"/>
        <end position="25"/>
    </location>
</feature>
<accession>A0A3L9LZV6</accession>
<evidence type="ECO:0000313" key="2">
    <source>
        <dbReference type="EMBL" id="RLZ06437.1"/>
    </source>
</evidence>
<reference evidence="2 3" key="1">
    <citation type="submission" date="2018-10" db="EMBL/GenBank/DDBJ databases">
        <authorList>
            <person name="Chen X."/>
        </authorList>
    </citation>
    <scope>NUCLEOTIDE SEQUENCE [LARGE SCALE GENOMIC DNA]</scope>
    <source>
        <strain evidence="2 3">YIM 102668</strain>
    </source>
</reference>
<feature type="compositionally biased region" description="Basic and acidic residues" evidence="1">
    <location>
        <begin position="49"/>
        <end position="63"/>
    </location>
</feature>
<evidence type="ECO:0000256" key="1">
    <source>
        <dbReference type="SAM" id="MobiDB-lite"/>
    </source>
</evidence>
<dbReference type="EMBL" id="RDOJ01000029">
    <property type="protein sequence ID" value="RLZ06437.1"/>
    <property type="molecule type" value="Genomic_DNA"/>
</dbReference>
<name>A0A3L9LZV6_9FLAO</name>
<sequence length="63" mass="7354">MFLLFKSCKTQTQQENNSKDQSLEDSIAEKKRKLIEKIKQENESNNAQSKDEAPVIDRLEKNN</sequence>